<evidence type="ECO:0000256" key="14">
    <source>
        <dbReference type="ARBA" id="ARBA00037002"/>
    </source>
</evidence>
<keyword evidence="4" id="KW-1003">Cell membrane</keyword>
<evidence type="ECO:0000256" key="3">
    <source>
        <dbReference type="ARBA" id="ARBA00004632"/>
    </source>
</evidence>
<dbReference type="Gene3D" id="3.10.129.10">
    <property type="entry name" value="Hotdog Thioesterase"/>
    <property type="match status" value="1"/>
</dbReference>
<evidence type="ECO:0000256" key="11">
    <source>
        <dbReference type="ARBA" id="ARBA00023136"/>
    </source>
</evidence>
<evidence type="ECO:0000256" key="7">
    <source>
        <dbReference type="ARBA" id="ARBA00022801"/>
    </source>
</evidence>
<evidence type="ECO:0000256" key="8">
    <source>
        <dbReference type="ARBA" id="ARBA00022832"/>
    </source>
</evidence>
<evidence type="ECO:0000256" key="17">
    <source>
        <dbReference type="ARBA" id="ARBA00040123"/>
    </source>
</evidence>
<proteinExistence type="inferred from homology"/>
<dbReference type="Pfam" id="PF03061">
    <property type="entry name" value="4HBT"/>
    <property type="match status" value="1"/>
</dbReference>
<evidence type="ECO:0000256" key="10">
    <source>
        <dbReference type="ARBA" id="ARBA00023098"/>
    </source>
</evidence>
<dbReference type="PANTHER" id="PTHR12418">
    <property type="entry name" value="ACYL-COENZYME A THIOESTERASE THEM4"/>
    <property type="match status" value="1"/>
</dbReference>
<evidence type="ECO:0000256" key="13">
    <source>
        <dbReference type="ARBA" id="ARBA00035852"/>
    </source>
</evidence>
<dbReference type="EMBL" id="CP098502">
    <property type="protein sequence ID" value="UTI63278.1"/>
    <property type="molecule type" value="Genomic_DNA"/>
</dbReference>
<keyword evidence="7" id="KW-0378">Hydrolase</keyword>
<dbReference type="PANTHER" id="PTHR12418:SF19">
    <property type="entry name" value="ACYL-COENZYME A THIOESTERASE THEM4"/>
    <property type="match status" value="1"/>
</dbReference>
<reference evidence="25 26" key="1">
    <citation type="submission" date="2022-06" db="EMBL/GenBank/DDBJ databases">
        <title>Paraconexibacter antarcticus.</title>
        <authorList>
            <person name="Kim C.S."/>
        </authorList>
    </citation>
    <scope>NUCLEOTIDE SEQUENCE [LARGE SCALE GENOMIC DNA]</scope>
    <source>
        <strain evidence="25 26">02-257</strain>
    </source>
</reference>
<comment type="catalytic activity">
    <reaction evidence="20">
        <text>hexadecanoyl-CoA + H2O = hexadecanoate + CoA + H(+)</text>
        <dbReference type="Rhea" id="RHEA:16645"/>
        <dbReference type="ChEBI" id="CHEBI:7896"/>
        <dbReference type="ChEBI" id="CHEBI:15377"/>
        <dbReference type="ChEBI" id="CHEBI:15378"/>
        <dbReference type="ChEBI" id="CHEBI:57287"/>
        <dbReference type="ChEBI" id="CHEBI:57379"/>
        <dbReference type="EC" id="3.1.2.2"/>
    </reaction>
    <physiologicalReaction direction="left-to-right" evidence="20">
        <dbReference type="Rhea" id="RHEA:16646"/>
    </physiologicalReaction>
</comment>
<organism evidence="25 26">
    <name type="scientific">Paraconexibacter antarcticus</name>
    <dbReference type="NCBI Taxonomy" id="2949664"/>
    <lineage>
        <taxon>Bacteria</taxon>
        <taxon>Bacillati</taxon>
        <taxon>Actinomycetota</taxon>
        <taxon>Thermoleophilia</taxon>
        <taxon>Solirubrobacterales</taxon>
        <taxon>Paraconexibacteraceae</taxon>
        <taxon>Paraconexibacter</taxon>
    </lineage>
</organism>
<sequence length="169" mass="18192">MKPRADGSIPPHQPNCFGCGPENAAGLGLNMHVDRSRVRADLVLDHRHEGAPGFAHGGVVASALDDLFGGVLVMLGRAAVTANLSVDYRAPALLGHRLRLTGWCARSDGRKLHLQGELHDAETLVAEARALFISVDGDHFQRSGATMPEEWNRWLAPVEAELPPSKPDI</sequence>
<dbReference type="InterPro" id="IPR006683">
    <property type="entry name" value="Thioestr_dom"/>
</dbReference>
<gene>
    <name evidence="25" type="ORF">NBH00_18195</name>
</gene>
<comment type="catalytic activity">
    <reaction evidence="13">
        <text>(5Z,8Z,11Z,14Z)-eicosatetraenoyl-CoA + H2O = (5Z,8Z,11Z,14Z)-eicosatetraenoate + CoA + H(+)</text>
        <dbReference type="Rhea" id="RHEA:40151"/>
        <dbReference type="ChEBI" id="CHEBI:15377"/>
        <dbReference type="ChEBI" id="CHEBI:15378"/>
        <dbReference type="ChEBI" id="CHEBI:32395"/>
        <dbReference type="ChEBI" id="CHEBI:57287"/>
        <dbReference type="ChEBI" id="CHEBI:57368"/>
    </reaction>
    <physiologicalReaction direction="left-to-right" evidence="13">
        <dbReference type="Rhea" id="RHEA:40152"/>
    </physiologicalReaction>
</comment>
<keyword evidence="11" id="KW-0472">Membrane</keyword>
<dbReference type="InterPro" id="IPR029069">
    <property type="entry name" value="HotDog_dom_sf"/>
</dbReference>
<evidence type="ECO:0000256" key="21">
    <source>
        <dbReference type="ARBA" id="ARBA00047969"/>
    </source>
</evidence>
<evidence type="ECO:0000256" key="16">
    <source>
        <dbReference type="ARBA" id="ARBA00038848"/>
    </source>
</evidence>
<keyword evidence="12" id="KW-0966">Cell projection</keyword>
<comment type="catalytic activity">
    <reaction evidence="23">
        <text>tetradecanoyl-CoA + H2O = tetradecanoate + CoA + H(+)</text>
        <dbReference type="Rhea" id="RHEA:40119"/>
        <dbReference type="ChEBI" id="CHEBI:15377"/>
        <dbReference type="ChEBI" id="CHEBI:15378"/>
        <dbReference type="ChEBI" id="CHEBI:30807"/>
        <dbReference type="ChEBI" id="CHEBI:57287"/>
        <dbReference type="ChEBI" id="CHEBI:57385"/>
    </reaction>
    <physiologicalReaction direction="left-to-right" evidence="23">
        <dbReference type="Rhea" id="RHEA:40120"/>
    </physiologicalReaction>
</comment>
<evidence type="ECO:0000256" key="20">
    <source>
        <dbReference type="ARBA" id="ARBA00047734"/>
    </source>
</evidence>
<evidence type="ECO:0000256" key="4">
    <source>
        <dbReference type="ARBA" id="ARBA00022475"/>
    </source>
</evidence>
<evidence type="ECO:0000256" key="9">
    <source>
        <dbReference type="ARBA" id="ARBA00022946"/>
    </source>
</evidence>
<evidence type="ECO:0000256" key="2">
    <source>
        <dbReference type="ARBA" id="ARBA00004496"/>
    </source>
</evidence>
<evidence type="ECO:0000256" key="12">
    <source>
        <dbReference type="ARBA" id="ARBA00023273"/>
    </source>
</evidence>
<keyword evidence="8" id="KW-0276">Fatty acid metabolism</keyword>
<keyword evidence="5" id="KW-0963">Cytoplasm</keyword>
<name>A0ABY5DMP2_9ACTN</name>
<feature type="domain" description="Thioesterase" evidence="24">
    <location>
        <begin position="53"/>
        <end position="124"/>
    </location>
</feature>
<evidence type="ECO:0000256" key="15">
    <source>
        <dbReference type="ARBA" id="ARBA00038456"/>
    </source>
</evidence>
<evidence type="ECO:0000256" key="23">
    <source>
        <dbReference type="ARBA" id="ARBA00048180"/>
    </source>
</evidence>
<accession>A0ABY5DMP2</accession>
<evidence type="ECO:0000256" key="19">
    <source>
        <dbReference type="ARBA" id="ARBA00047588"/>
    </source>
</evidence>
<protein>
    <recommendedName>
        <fullName evidence="17">Acyl-coenzyme A thioesterase THEM4</fullName>
        <ecNumber evidence="16">3.1.2.2</ecNumber>
    </recommendedName>
    <alternativeName>
        <fullName evidence="18">Thioesterase superfamily member 4</fullName>
    </alternativeName>
</protein>
<keyword evidence="26" id="KW-1185">Reference proteome</keyword>
<comment type="catalytic activity">
    <reaction evidence="19">
        <text>octanoyl-CoA + H2O = octanoate + CoA + H(+)</text>
        <dbReference type="Rhea" id="RHEA:30143"/>
        <dbReference type="ChEBI" id="CHEBI:15377"/>
        <dbReference type="ChEBI" id="CHEBI:15378"/>
        <dbReference type="ChEBI" id="CHEBI:25646"/>
        <dbReference type="ChEBI" id="CHEBI:57287"/>
        <dbReference type="ChEBI" id="CHEBI:57386"/>
    </reaction>
    <physiologicalReaction direction="left-to-right" evidence="19">
        <dbReference type="Rhea" id="RHEA:30144"/>
    </physiologicalReaction>
</comment>
<keyword evidence="6" id="KW-0053">Apoptosis</keyword>
<dbReference type="CDD" id="cd03443">
    <property type="entry name" value="PaaI_thioesterase"/>
    <property type="match status" value="1"/>
</dbReference>
<evidence type="ECO:0000313" key="25">
    <source>
        <dbReference type="EMBL" id="UTI63278.1"/>
    </source>
</evidence>
<comment type="similarity">
    <text evidence="15">Belongs to the THEM4/THEM5 thioesterase family.</text>
</comment>
<comment type="catalytic activity">
    <reaction evidence="22">
        <text>dodecanoyl-CoA + H2O = dodecanoate + CoA + H(+)</text>
        <dbReference type="Rhea" id="RHEA:30135"/>
        <dbReference type="ChEBI" id="CHEBI:15377"/>
        <dbReference type="ChEBI" id="CHEBI:15378"/>
        <dbReference type="ChEBI" id="CHEBI:18262"/>
        <dbReference type="ChEBI" id="CHEBI:57287"/>
        <dbReference type="ChEBI" id="CHEBI:57375"/>
    </reaction>
    <physiologicalReaction direction="left-to-right" evidence="22">
        <dbReference type="Rhea" id="RHEA:30136"/>
    </physiologicalReaction>
</comment>
<dbReference type="Proteomes" id="UP001056035">
    <property type="component" value="Chromosome"/>
</dbReference>
<evidence type="ECO:0000256" key="18">
    <source>
        <dbReference type="ARBA" id="ARBA00043210"/>
    </source>
</evidence>
<evidence type="ECO:0000313" key="26">
    <source>
        <dbReference type="Proteomes" id="UP001056035"/>
    </source>
</evidence>
<comment type="catalytic activity">
    <reaction evidence="21">
        <text>decanoyl-CoA + H2O = decanoate + CoA + H(+)</text>
        <dbReference type="Rhea" id="RHEA:40059"/>
        <dbReference type="ChEBI" id="CHEBI:15377"/>
        <dbReference type="ChEBI" id="CHEBI:15378"/>
        <dbReference type="ChEBI" id="CHEBI:27689"/>
        <dbReference type="ChEBI" id="CHEBI:57287"/>
        <dbReference type="ChEBI" id="CHEBI:61430"/>
    </reaction>
    <physiologicalReaction direction="left-to-right" evidence="21">
        <dbReference type="Rhea" id="RHEA:40060"/>
    </physiologicalReaction>
</comment>
<evidence type="ECO:0000256" key="5">
    <source>
        <dbReference type="ARBA" id="ARBA00022490"/>
    </source>
</evidence>
<comment type="catalytic activity">
    <reaction evidence="14">
        <text>(9Z)-octadecenoyl-CoA + H2O = (9Z)-octadecenoate + CoA + H(+)</text>
        <dbReference type="Rhea" id="RHEA:40139"/>
        <dbReference type="ChEBI" id="CHEBI:15377"/>
        <dbReference type="ChEBI" id="CHEBI:15378"/>
        <dbReference type="ChEBI" id="CHEBI:30823"/>
        <dbReference type="ChEBI" id="CHEBI:57287"/>
        <dbReference type="ChEBI" id="CHEBI:57387"/>
    </reaction>
    <physiologicalReaction direction="left-to-right" evidence="14">
        <dbReference type="Rhea" id="RHEA:40140"/>
    </physiologicalReaction>
</comment>
<evidence type="ECO:0000259" key="24">
    <source>
        <dbReference type="Pfam" id="PF03061"/>
    </source>
</evidence>
<evidence type="ECO:0000256" key="1">
    <source>
        <dbReference type="ARBA" id="ARBA00004170"/>
    </source>
</evidence>
<dbReference type="EC" id="3.1.2.2" evidence="16"/>
<evidence type="ECO:0000256" key="6">
    <source>
        <dbReference type="ARBA" id="ARBA00022703"/>
    </source>
</evidence>
<comment type="subcellular location">
    <subcellularLocation>
        <location evidence="3">Cell projection</location>
        <location evidence="3">Ruffle membrane</location>
    </subcellularLocation>
    <subcellularLocation>
        <location evidence="2">Cytoplasm</location>
    </subcellularLocation>
    <subcellularLocation>
        <location evidence="1">Membrane</location>
        <topology evidence="1">Peripheral membrane protein</topology>
    </subcellularLocation>
</comment>
<keyword evidence="9" id="KW-0809">Transit peptide</keyword>
<dbReference type="SUPFAM" id="SSF54637">
    <property type="entry name" value="Thioesterase/thiol ester dehydrase-isomerase"/>
    <property type="match status" value="1"/>
</dbReference>
<evidence type="ECO:0000256" key="22">
    <source>
        <dbReference type="ARBA" id="ARBA00048074"/>
    </source>
</evidence>
<dbReference type="RefSeq" id="WP_254570006.1">
    <property type="nucleotide sequence ID" value="NZ_CP098502.1"/>
</dbReference>
<keyword evidence="10" id="KW-0443">Lipid metabolism</keyword>
<dbReference type="InterPro" id="IPR052365">
    <property type="entry name" value="THEM4/THEM5_acyl-CoA_thioest"/>
</dbReference>